<dbReference type="InterPro" id="IPR001123">
    <property type="entry name" value="LeuE-type"/>
</dbReference>
<evidence type="ECO:0000256" key="2">
    <source>
        <dbReference type="ARBA" id="ARBA00022475"/>
    </source>
</evidence>
<evidence type="ECO:0000313" key="8">
    <source>
        <dbReference type="Proteomes" id="UP000807825"/>
    </source>
</evidence>
<evidence type="ECO:0000256" key="3">
    <source>
        <dbReference type="ARBA" id="ARBA00022692"/>
    </source>
</evidence>
<evidence type="ECO:0000256" key="4">
    <source>
        <dbReference type="ARBA" id="ARBA00022989"/>
    </source>
</evidence>
<organism evidence="7 8">
    <name type="scientific">Desulfomonile tiedjei</name>
    <dbReference type="NCBI Taxonomy" id="2358"/>
    <lineage>
        <taxon>Bacteria</taxon>
        <taxon>Pseudomonadati</taxon>
        <taxon>Thermodesulfobacteriota</taxon>
        <taxon>Desulfomonilia</taxon>
        <taxon>Desulfomonilales</taxon>
        <taxon>Desulfomonilaceae</taxon>
        <taxon>Desulfomonile</taxon>
    </lineage>
</organism>
<feature type="transmembrane region" description="Helical" evidence="6">
    <location>
        <begin position="140"/>
        <end position="163"/>
    </location>
</feature>
<comment type="caution">
    <text evidence="7">The sequence shown here is derived from an EMBL/GenBank/DDBJ whole genome shotgun (WGS) entry which is preliminary data.</text>
</comment>
<feature type="transmembrane region" description="Helical" evidence="6">
    <location>
        <begin position="40"/>
        <end position="61"/>
    </location>
</feature>
<keyword evidence="3 6" id="KW-0812">Transmembrane</keyword>
<dbReference type="Pfam" id="PF01810">
    <property type="entry name" value="LysE"/>
    <property type="match status" value="1"/>
</dbReference>
<keyword evidence="2" id="KW-1003">Cell membrane</keyword>
<sequence>MDIFLTAGIVLGLSSGFSPGPLTTLVISQSLQYGAREGVKVALAPCITDLPIILVSVFALTRLGNFQTILGFISILGGIFLVYLAYLSFKTTKLDVNIKLTDPQSLGKGTLVNFLNPGPYLFWLTIGAPNVVEAWSHSPLVAAGFLGGFYICLIGGKMSLAVIAANSRQLLAGRMYAYVMRILGGLLLILAFIMLREGVLFLNLLGP</sequence>
<evidence type="ECO:0000256" key="1">
    <source>
        <dbReference type="ARBA" id="ARBA00004651"/>
    </source>
</evidence>
<dbReference type="GO" id="GO:0005886">
    <property type="term" value="C:plasma membrane"/>
    <property type="evidence" value="ECO:0007669"/>
    <property type="project" value="UniProtKB-SubCell"/>
</dbReference>
<dbReference type="GO" id="GO:0006865">
    <property type="term" value="P:amino acid transport"/>
    <property type="evidence" value="ECO:0007669"/>
    <property type="project" value="InterPro"/>
</dbReference>
<feature type="transmembrane region" description="Helical" evidence="6">
    <location>
        <begin position="175"/>
        <end position="195"/>
    </location>
</feature>
<gene>
    <name evidence="7" type="ORF">HY912_00965</name>
</gene>
<dbReference type="EMBL" id="JACRDE010000031">
    <property type="protein sequence ID" value="MBI5248038.1"/>
    <property type="molecule type" value="Genomic_DNA"/>
</dbReference>
<protein>
    <submittedName>
        <fullName evidence="7">LysE family transporter</fullName>
    </submittedName>
</protein>
<comment type="subcellular location">
    <subcellularLocation>
        <location evidence="1">Cell membrane</location>
        <topology evidence="1">Multi-pass membrane protein</topology>
    </subcellularLocation>
</comment>
<evidence type="ECO:0000256" key="5">
    <source>
        <dbReference type="ARBA" id="ARBA00023136"/>
    </source>
</evidence>
<dbReference type="PANTHER" id="PTHR38825:SF2">
    <property type="entry name" value="LYSINE TRANSPORTER LYSE"/>
    <property type="match status" value="1"/>
</dbReference>
<dbReference type="PANTHER" id="PTHR38825">
    <property type="entry name" value="LYSINE EXPORTER PROTEIN (LYSE/YGGA)"/>
    <property type="match status" value="1"/>
</dbReference>
<feature type="transmembrane region" description="Helical" evidence="6">
    <location>
        <begin position="68"/>
        <end position="89"/>
    </location>
</feature>
<name>A0A9D6YYS5_9BACT</name>
<reference evidence="7" key="1">
    <citation type="submission" date="2020-07" db="EMBL/GenBank/DDBJ databases">
        <title>Huge and variable diversity of episymbiotic CPR bacteria and DPANN archaea in groundwater ecosystems.</title>
        <authorList>
            <person name="He C.Y."/>
            <person name="Keren R."/>
            <person name="Whittaker M."/>
            <person name="Farag I.F."/>
            <person name="Doudna J."/>
            <person name="Cate J.H.D."/>
            <person name="Banfield J.F."/>
        </authorList>
    </citation>
    <scope>NUCLEOTIDE SEQUENCE</scope>
    <source>
        <strain evidence="7">NC_groundwater_1664_Pr3_B-0.1um_52_9</strain>
    </source>
</reference>
<keyword evidence="4 6" id="KW-1133">Transmembrane helix</keyword>
<dbReference type="Proteomes" id="UP000807825">
    <property type="component" value="Unassembled WGS sequence"/>
</dbReference>
<evidence type="ECO:0000256" key="6">
    <source>
        <dbReference type="SAM" id="Phobius"/>
    </source>
</evidence>
<dbReference type="AlphaFoldDB" id="A0A9D6YYS5"/>
<proteinExistence type="predicted"/>
<evidence type="ECO:0000313" key="7">
    <source>
        <dbReference type="EMBL" id="MBI5248038.1"/>
    </source>
</evidence>
<accession>A0A9D6YYS5</accession>
<keyword evidence="5 6" id="KW-0472">Membrane</keyword>